<sequence length="41" mass="4258">VKSKSLIALFSLLLAVSAQAKLKVFILAGQSNMQGAGQVNI</sequence>
<feature type="non-terminal residue" evidence="1">
    <location>
        <position position="1"/>
    </location>
</feature>
<proteinExistence type="predicted"/>
<dbReference type="AlphaFoldDB" id="A0A382QKV5"/>
<evidence type="ECO:0008006" key="2">
    <source>
        <dbReference type="Google" id="ProtNLM"/>
    </source>
</evidence>
<reference evidence="1" key="1">
    <citation type="submission" date="2018-05" db="EMBL/GenBank/DDBJ databases">
        <authorList>
            <person name="Lanie J.A."/>
            <person name="Ng W.-L."/>
            <person name="Kazmierczak K.M."/>
            <person name="Andrzejewski T.M."/>
            <person name="Davidsen T.M."/>
            <person name="Wayne K.J."/>
            <person name="Tettelin H."/>
            <person name="Glass J.I."/>
            <person name="Rusch D."/>
            <person name="Podicherti R."/>
            <person name="Tsui H.-C.T."/>
            <person name="Winkler M.E."/>
        </authorList>
    </citation>
    <scope>NUCLEOTIDE SEQUENCE</scope>
</reference>
<protein>
    <recommendedName>
        <fullName evidence="2">Sialate O-acetylesterase domain-containing protein</fullName>
    </recommendedName>
</protein>
<name>A0A382QKV5_9ZZZZ</name>
<organism evidence="1">
    <name type="scientific">marine metagenome</name>
    <dbReference type="NCBI Taxonomy" id="408172"/>
    <lineage>
        <taxon>unclassified sequences</taxon>
        <taxon>metagenomes</taxon>
        <taxon>ecological metagenomes</taxon>
    </lineage>
</organism>
<evidence type="ECO:0000313" key="1">
    <source>
        <dbReference type="EMBL" id="SVC85342.1"/>
    </source>
</evidence>
<feature type="non-terminal residue" evidence="1">
    <location>
        <position position="41"/>
    </location>
</feature>
<accession>A0A382QKV5</accession>
<dbReference type="EMBL" id="UINC01114785">
    <property type="protein sequence ID" value="SVC85342.1"/>
    <property type="molecule type" value="Genomic_DNA"/>
</dbReference>
<gene>
    <name evidence="1" type="ORF">METZ01_LOCUS338196</name>
</gene>